<dbReference type="AlphaFoldDB" id="A0A8J2J2A3"/>
<accession>A0A8J2J2A3</accession>
<name>A0A8J2J2A3_9HEXA</name>
<organism evidence="1 2">
    <name type="scientific">Allacma fusca</name>
    <dbReference type="NCBI Taxonomy" id="39272"/>
    <lineage>
        <taxon>Eukaryota</taxon>
        <taxon>Metazoa</taxon>
        <taxon>Ecdysozoa</taxon>
        <taxon>Arthropoda</taxon>
        <taxon>Hexapoda</taxon>
        <taxon>Collembola</taxon>
        <taxon>Symphypleona</taxon>
        <taxon>Sminthuridae</taxon>
        <taxon>Allacma</taxon>
    </lineage>
</organism>
<evidence type="ECO:0000313" key="2">
    <source>
        <dbReference type="Proteomes" id="UP000708208"/>
    </source>
</evidence>
<gene>
    <name evidence="1" type="ORF">AFUS01_LOCUS627</name>
</gene>
<proteinExistence type="predicted"/>
<dbReference type="Proteomes" id="UP000708208">
    <property type="component" value="Unassembled WGS sequence"/>
</dbReference>
<feature type="non-terminal residue" evidence="1">
    <location>
        <position position="1"/>
    </location>
</feature>
<comment type="caution">
    <text evidence="1">The sequence shown here is derived from an EMBL/GenBank/DDBJ whole genome shotgun (WGS) entry which is preliminary data.</text>
</comment>
<sequence length="43" mass="4866">MITSDQNIQTGSILLLWKLSAHSNSLGYTREEIVQTMLFTRAP</sequence>
<evidence type="ECO:0000313" key="1">
    <source>
        <dbReference type="EMBL" id="CAG7647526.1"/>
    </source>
</evidence>
<keyword evidence="2" id="KW-1185">Reference proteome</keyword>
<protein>
    <submittedName>
        <fullName evidence="1">Uncharacterized protein</fullName>
    </submittedName>
</protein>
<reference evidence="1" key="1">
    <citation type="submission" date="2021-06" db="EMBL/GenBank/DDBJ databases">
        <authorList>
            <person name="Hodson N. C."/>
            <person name="Mongue J. A."/>
            <person name="Jaron S. K."/>
        </authorList>
    </citation>
    <scope>NUCLEOTIDE SEQUENCE</scope>
</reference>
<dbReference type="EMBL" id="CAJVCH010003175">
    <property type="protein sequence ID" value="CAG7647526.1"/>
    <property type="molecule type" value="Genomic_DNA"/>
</dbReference>